<dbReference type="Proteomes" id="UP000281647">
    <property type="component" value="Unassembled WGS sequence"/>
</dbReference>
<organism evidence="2 3">
    <name type="scientific">Borborobacter arsenicus</name>
    <dbReference type="NCBI Taxonomy" id="1851146"/>
    <lineage>
        <taxon>Bacteria</taxon>
        <taxon>Pseudomonadati</taxon>
        <taxon>Pseudomonadota</taxon>
        <taxon>Alphaproteobacteria</taxon>
        <taxon>Hyphomicrobiales</taxon>
        <taxon>Phyllobacteriaceae</taxon>
        <taxon>Borborobacter</taxon>
    </lineage>
</organism>
<name>A0A432V0Y0_9HYPH</name>
<keyword evidence="3" id="KW-1185">Reference proteome</keyword>
<dbReference type="RefSeq" id="WP_128628324.1">
    <property type="nucleotide sequence ID" value="NZ_RKST01000028.1"/>
</dbReference>
<dbReference type="InterPro" id="IPR045864">
    <property type="entry name" value="aa-tRNA-synth_II/BPL/LPL"/>
</dbReference>
<dbReference type="Gene3D" id="3.30.930.10">
    <property type="entry name" value="Bira Bifunctional Protein, Domain 2"/>
    <property type="match status" value="1"/>
</dbReference>
<accession>A0A432V0Y0</accession>
<reference evidence="2 3" key="1">
    <citation type="submission" date="2018-11" db="EMBL/GenBank/DDBJ databases">
        <title>Pseudaminobacter arsenicus sp. nov., an arsenic-resistant bacterium isolated from arsenic-rich aquifers.</title>
        <authorList>
            <person name="Mu Y."/>
        </authorList>
    </citation>
    <scope>NUCLEOTIDE SEQUENCE [LARGE SCALE GENOMIC DNA]</scope>
    <source>
        <strain evidence="2 3">CB3</strain>
    </source>
</reference>
<evidence type="ECO:0000259" key="1">
    <source>
        <dbReference type="Pfam" id="PF16917"/>
    </source>
</evidence>
<sequence>MFLRESVTDRTLDLPPPYTLIALREAGDAFAHACAIADEEGAGTLVWVRRYDLAEFAVVLEPDESLAQARRAIFACMNALADALAVHAPPERPISFDWPDTIRIDRVLVGGGRLAWPQEVGEDEIPPWLVFSGMIRTCVVRAGEPGLRPLLGALDELGFEAIDPGEIITSFTRYLMAGFHDWTQTGFASIARPWLSRLNAYDEREIELADNGDLVISRTVGGEPSERRNLSATLTFPSWLDPATGVPWL</sequence>
<proteinExistence type="predicted"/>
<dbReference type="OrthoDB" id="7657788at2"/>
<protein>
    <recommendedName>
        <fullName evidence="1">BPL/LPL catalytic domain-containing protein</fullName>
    </recommendedName>
</protein>
<dbReference type="Pfam" id="PF16917">
    <property type="entry name" value="BPL_LplA_LipB_2"/>
    <property type="match status" value="1"/>
</dbReference>
<comment type="caution">
    <text evidence="2">The sequence shown here is derived from an EMBL/GenBank/DDBJ whole genome shotgun (WGS) entry which is preliminary data.</text>
</comment>
<gene>
    <name evidence="2" type="ORF">EET67_20835</name>
</gene>
<evidence type="ECO:0000313" key="2">
    <source>
        <dbReference type="EMBL" id="RUM95843.1"/>
    </source>
</evidence>
<dbReference type="EMBL" id="RKST01000028">
    <property type="protein sequence ID" value="RUM95843.1"/>
    <property type="molecule type" value="Genomic_DNA"/>
</dbReference>
<dbReference type="AlphaFoldDB" id="A0A432V0Y0"/>
<feature type="domain" description="BPL/LPL catalytic" evidence="1">
    <location>
        <begin position="14"/>
        <end position="195"/>
    </location>
</feature>
<dbReference type="InterPro" id="IPR004143">
    <property type="entry name" value="BPL_LPL_catalytic"/>
</dbReference>
<evidence type="ECO:0000313" key="3">
    <source>
        <dbReference type="Proteomes" id="UP000281647"/>
    </source>
</evidence>